<dbReference type="InterPro" id="IPR042099">
    <property type="entry name" value="ANL_N_sf"/>
</dbReference>
<dbReference type="Gene3D" id="3.40.50.12780">
    <property type="entry name" value="N-terminal domain of ligase-like"/>
    <property type="match status" value="1"/>
</dbReference>
<dbReference type="Pfam" id="PF13193">
    <property type="entry name" value="AMP-binding_C"/>
    <property type="match status" value="1"/>
</dbReference>
<evidence type="ECO:0008006" key="6">
    <source>
        <dbReference type="Google" id="ProtNLM"/>
    </source>
</evidence>
<dbReference type="KEGG" id="fox:FOXG_11970"/>
<organism evidence="4 5">
    <name type="scientific">Fusarium oxysporum f. sp. lycopersici (strain 4287 / CBS 123668 / FGSC 9935 / NRRL 34936)</name>
    <name type="common">Fusarium vascular wilt of tomato</name>
    <dbReference type="NCBI Taxonomy" id="426428"/>
    <lineage>
        <taxon>Eukaryota</taxon>
        <taxon>Fungi</taxon>
        <taxon>Dikarya</taxon>
        <taxon>Ascomycota</taxon>
        <taxon>Pezizomycotina</taxon>
        <taxon>Sordariomycetes</taxon>
        <taxon>Hypocreomycetidae</taxon>
        <taxon>Hypocreales</taxon>
        <taxon>Nectriaceae</taxon>
        <taxon>Fusarium</taxon>
        <taxon>Fusarium oxysporum species complex</taxon>
    </lineage>
</organism>
<dbReference type="PANTHER" id="PTHR24096">
    <property type="entry name" value="LONG-CHAIN-FATTY-ACID--COA LIGASE"/>
    <property type="match status" value="1"/>
</dbReference>
<evidence type="ECO:0000313" key="5">
    <source>
        <dbReference type="Proteomes" id="UP000009097"/>
    </source>
</evidence>
<sequence length="657" mass="71893">MALFDGASFFGLHLLSDFIHCLRLFIRALRWVNIPETTFSTVDTDTADNPVYPEPLVKMVFQPPSWVPDITTQISPSANVAEWALESRRASGSVRSPFICALTGKKYTLKEVREKVNALAKALCNELGWSPNQGTAEDKVIGVLAVNSLDFLVVCWAIHRIGGICLLLQPTTSPVEISSHMTKAKCDILITCEELLPSCKEILNRLPKTPRRIFSINTSNTQLPNFEGEIKCLPQLYQEGSELPELEQLRPRDAHTTVAFYLTTSGTSGPQKLAIITHANLIANATQAVVFESSAGYKHPDIGLGVLPLNHGYGLVTTHAMFVRGDSTVLHPNFNMQLVLKSIQELRISRLYLVPPVIAALAANPVLFEIFDLSSVQDVVLGAAACSDSVTKKMKSLMPSWSLLVGYGLTECVSIVTFSRAADIMPGSSGCLFPSNQGRLIDQEGKEITTYDTAGELYLKSAAMIPGYLGEDDAMRSKFTVDGWLPTGDIGFFRRSPHGDDHLYLVDRLKDMIKVKGLQVNPAEIEELLRVQPGISDAAVIGVVDDEAGERPLAFVVPTKQDMTAQEKKELILQLDESIKAQLDETHWLRKQIRFIEELPRGQSGKVLKKVLREKAKQKDQAPMNGANGAKGSPPVKSINGANGIHAKSGASEAARV</sequence>
<dbReference type="Pfam" id="PF00501">
    <property type="entry name" value="AMP-binding"/>
    <property type="match status" value="1"/>
</dbReference>
<dbReference type="EMBL" id="DS231711">
    <property type="protein sequence ID" value="KNB12350.1"/>
    <property type="molecule type" value="Genomic_DNA"/>
</dbReference>
<evidence type="ECO:0000259" key="2">
    <source>
        <dbReference type="Pfam" id="PF00501"/>
    </source>
</evidence>
<reference evidence="4" key="2">
    <citation type="journal article" date="2010" name="Nature">
        <title>Comparative genomics reveals mobile pathogenicity chromosomes in Fusarium.</title>
        <authorList>
            <person name="Ma L.J."/>
            <person name="van der Does H.C."/>
            <person name="Borkovich K.A."/>
            <person name="Coleman J.J."/>
            <person name="Daboussi M.J."/>
            <person name="Di Pietro A."/>
            <person name="Dufresne M."/>
            <person name="Freitag M."/>
            <person name="Grabherr M."/>
            <person name="Henrissat B."/>
            <person name="Houterman P.M."/>
            <person name="Kang S."/>
            <person name="Shim W.B."/>
            <person name="Woloshuk C."/>
            <person name="Xie X."/>
            <person name="Xu J.R."/>
            <person name="Antoniw J."/>
            <person name="Baker S.E."/>
            <person name="Bluhm B.H."/>
            <person name="Breakspear A."/>
            <person name="Brown D.W."/>
            <person name="Butchko R.A."/>
            <person name="Chapman S."/>
            <person name="Coulson R."/>
            <person name="Coutinho P.M."/>
            <person name="Danchin E.G."/>
            <person name="Diener A."/>
            <person name="Gale L.R."/>
            <person name="Gardiner D.M."/>
            <person name="Goff S."/>
            <person name="Hammond-Kosack K.E."/>
            <person name="Hilburn K."/>
            <person name="Hua-Van A."/>
            <person name="Jonkers W."/>
            <person name="Kazan K."/>
            <person name="Kodira C.D."/>
            <person name="Koehrsen M."/>
            <person name="Kumar L."/>
            <person name="Lee Y.H."/>
            <person name="Li L."/>
            <person name="Manners J.M."/>
            <person name="Miranda-Saavedra D."/>
            <person name="Mukherjee M."/>
            <person name="Park G."/>
            <person name="Park J."/>
            <person name="Park S.Y."/>
            <person name="Proctor R.H."/>
            <person name="Regev A."/>
            <person name="Ruiz-Roldan M.C."/>
            <person name="Sain D."/>
            <person name="Sakthikumar S."/>
            <person name="Sykes S."/>
            <person name="Schwartz D.C."/>
            <person name="Turgeon B.G."/>
            <person name="Wapinski I."/>
            <person name="Yoder O."/>
            <person name="Young S."/>
            <person name="Zeng Q."/>
            <person name="Zhou S."/>
            <person name="Galagan J."/>
            <person name="Cuomo C.A."/>
            <person name="Kistler H.C."/>
            <person name="Rep M."/>
        </authorList>
    </citation>
    <scope>NUCLEOTIDE SEQUENCE [LARGE SCALE GENOMIC DNA]</scope>
    <source>
        <strain evidence="4">4287</strain>
    </source>
</reference>
<evidence type="ECO:0000259" key="3">
    <source>
        <dbReference type="Pfam" id="PF13193"/>
    </source>
</evidence>
<dbReference type="AlphaFoldDB" id="A0A0J9VNW0"/>
<evidence type="ECO:0000313" key="4">
    <source>
        <dbReference type="EMBL" id="KNB12350.1"/>
    </source>
</evidence>
<dbReference type="SUPFAM" id="SSF56801">
    <property type="entry name" value="Acetyl-CoA synthetase-like"/>
    <property type="match status" value="1"/>
</dbReference>
<dbReference type="Gene3D" id="3.30.300.30">
    <property type="match status" value="1"/>
</dbReference>
<protein>
    <recommendedName>
        <fullName evidence="6">Phenylacetyl-CoA ligase</fullName>
    </recommendedName>
</protein>
<dbReference type="Proteomes" id="UP000009097">
    <property type="component" value="Unassembled WGS sequence"/>
</dbReference>
<evidence type="ECO:0000256" key="1">
    <source>
        <dbReference type="SAM" id="MobiDB-lite"/>
    </source>
</evidence>
<dbReference type="OrthoDB" id="6509636at2759"/>
<feature type="region of interest" description="Disordered" evidence="1">
    <location>
        <begin position="615"/>
        <end position="657"/>
    </location>
</feature>
<gene>
    <name evidence="4" type="ORF">FOXG_11970</name>
</gene>
<dbReference type="RefSeq" id="XP_018250395.1">
    <property type="nucleotide sequence ID" value="XM_018391700.1"/>
</dbReference>
<dbReference type="GeneID" id="28953339"/>
<dbReference type="GO" id="GO:0016405">
    <property type="term" value="F:CoA-ligase activity"/>
    <property type="evidence" value="ECO:0007669"/>
    <property type="project" value="TreeGrafter"/>
</dbReference>
<proteinExistence type="predicted"/>
<feature type="domain" description="AMP-binding enzyme C-terminal" evidence="3">
    <location>
        <begin position="524"/>
        <end position="606"/>
    </location>
</feature>
<reference evidence="4" key="1">
    <citation type="submission" date="2007-04" db="EMBL/GenBank/DDBJ databases">
        <authorList>
            <consortium name="The Broad Institute Genome Sequencing Platform"/>
            <person name="Birren B."/>
            <person name="Lander E."/>
            <person name="Galagan J."/>
            <person name="Nusbaum C."/>
            <person name="Devon K."/>
            <person name="Ma L.-J."/>
            <person name="Jaffe D."/>
            <person name="Butler J."/>
            <person name="Alvarez P."/>
            <person name="Gnerre S."/>
            <person name="Grabherr M."/>
            <person name="Kleber M."/>
            <person name="Mauceli E."/>
            <person name="Brockman W."/>
            <person name="MacCallum I.A."/>
            <person name="Young S."/>
            <person name="LaButti K."/>
            <person name="DeCaprio D."/>
            <person name="Crawford M."/>
            <person name="Koehrsen M."/>
            <person name="Engels R."/>
            <person name="Montgomery P."/>
            <person name="Pearson M."/>
            <person name="Howarth C."/>
            <person name="Larson L."/>
            <person name="White J."/>
            <person name="O'Leary S."/>
            <person name="Kodira C."/>
            <person name="Zeng Q."/>
            <person name="Yandava C."/>
            <person name="Alvarado L."/>
            <person name="Kistler C."/>
            <person name="Shim W.-B."/>
            <person name="Kang S."/>
            <person name="Woloshuk C."/>
        </authorList>
    </citation>
    <scope>NUCLEOTIDE SEQUENCE</scope>
    <source>
        <strain evidence="4">4287</strain>
    </source>
</reference>
<name>A0A0J9VNW0_FUSO4</name>
<feature type="domain" description="AMP-dependent synthetase/ligase" evidence="2">
    <location>
        <begin position="102"/>
        <end position="469"/>
    </location>
</feature>
<dbReference type="InterPro" id="IPR000873">
    <property type="entry name" value="AMP-dep_synth/lig_dom"/>
</dbReference>
<accession>A0A0J9VNW0</accession>
<dbReference type="InterPro" id="IPR025110">
    <property type="entry name" value="AMP-bd_C"/>
</dbReference>
<dbReference type="VEuPathDB" id="FungiDB:FOXG_11970"/>
<dbReference type="InterPro" id="IPR045851">
    <property type="entry name" value="AMP-bd_C_sf"/>
</dbReference>
<dbReference type="PANTHER" id="PTHR24096:SF422">
    <property type="entry name" value="BCDNA.GH02901"/>
    <property type="match status" value="1"/>
</dbReference>